<name>A0A8J6ND62_9BACT</name>
<dbReference type="AlphaFoldDB" id="A0A8J6ND62"/>
<evidence type="ECO:0000256" key="1">
    <source>
        <dbReference type="SAM" id="SignalP"/>
    </source>
</evidence>
<gene>
    <name evidence="2" type="ORF">H8E41_07690</name>
</gene>
<dbReference type="InterPro" id="IPR023614">
    <property type="entry name" value="Porin_dom_sf"/>
</dbReference>
<dbReference type="Pfam" id="PF10082">
    <property type="entry name" value="BBP2_2"/>
    <property type="match status" value="1"/>
</dbReference>
<evidence type="ECO:0000313" key="2">
    <source>
        <dbReference type="EMBL" id="MBC8317774.1"/>
    </source>
</evidence>
<reference evidence="2 3" key="1">
    <citation type="submission" date="2020-08" db="EMBL/GenBank/DDBJ databases">
        <title>Bridging the membrane lipid divide: bacteria of the FCB group superphylum have the potential to synthesize archaeal ether lipids.</title>
        <authorList>
            <person name="Villanueva L."/>
            <person name="Von Meijenfeldt F.A.B."/>
            <person name="Westbye A.B."/>
            <person name="Yadav S."/>
            <person name="Hopmans E.C."/>
            <person name="Dutilh B.E."/>
            <person name="Sinninghe Damste J.S."/>
        </authorList>
    </citation>
    <scope>NUCLEOTIDE SEQUENCE [LARGE SCALE GENOMIC DNA]</scope>
    <source>
        <strain evidence="2">NIOZ-UU47</strain>
    </source>
</reference>
<protein>
    <submittedName>
        <fullName evidence="2">Outer membrane beta-barrel protein</fullName>
    </submittedName>
</protein>
<feature type="chain" id="PRO_5035323724" evidence="1">
    <location>
        <begin position="23"/>
        <end position="434"/>
    </location>
</feature>
<proteinExistence type="predicted"/>
<dbReference type="SUPFAM" id="SSF56935">
    <property type="entry name" value="Porins"/>
    <property type="match status" value="2"/>
</dbReference>
<organism evidence="2 3">
    <name type="scientific">Candidatus Desulfobia pelagia</name>
    <dbReference type="NCBI Taxonomy" id="2841692"/>
    <lineage>
        <taxon>Bacteria</taxon>
        <taxon>Pseudomonadati</taxon>
        <taxon>Thermodesulfobacteriota</taxon>
        <taxon>Desulfobulbia</taxon>
        <taxon>Desulfobulbales</taxon>
        <taxon>Desulfobulbaceae</taxon>
        <taxon>Candidatus Desulfobia</taxon>
    </lineage>
</organism>
<keyword evidence="1" id="KW-0732">Signal</keyword>
<dbReference type="EMBL" id="JACNJZ010000104">
    <property type="protein sequence ID" value="MBC8317774.1"/>
    <property type="molecule type" value="Genomic_DNA"/>
</dbReference>
<dbReference type="InterPro" id="IPR018759">
    <property type="entry name" value="BBP2_2"/>
</dbReference>
<dbReference type="Proteomes" id="UP000614424">
    <property type="component" value="Unassembled WGS sequence"/>
</dbReference>
<accession>A0A8J6ND62</accession>
<comment type="caution">
    <text evidence="2">The sequence shown here is derived from an EMBL/GenBank/DDBJ whole genome shotgun (WGS) entry which is preliminary data.</text>
</comment>
<dbReference type="Gene3D" id="2.40.160.10">
    <property type="entry name" value="Porin"/>
    <property type="match status" value="1"/>
</dbReference>
<sequence>MIRKLQYFFALLLLVGVVQVNAAEEDSADREKIIGEGSISSDVFGSRGGYAHPFLTVSKFYSDNIYNTDDNTESDYISTISPGIWLALPRVKEELLDFETSSVASGGLDLDLDTGKDFKRYQIYFYYSPEFYMYSDNSDEDLTKQRAEGMLQYNLRGGLTLEFVDQYIKSMDVRGTGISTEQDKFSTNFFMFRASYDIGPKLEFMADFSNFNVNYDASQNDYRDREDDSWSAYVWYELGASTSIFAQYQNVDVSYDLNSYYDSSMDRFYGGLSWDMTAKSSGTVKVGSSSKDYDNSLLSDVDDVIVELQLDYIFSSKTDFELRAFRQNSESNIAGVNSILRSLFNAKVTYKPIDRITCILDLEYVEDDYDGALNYGGFLKERKDSSYLLSPSVEYRFKEWLTAKAAYYYIERDSNFSDFDYSTNTFLISLTAAL</sequence>
<feature type="signal peptide" evidence="1">
    <location>
        <begin position="1"/>
        <end position="22"/>
    </location>
</feature>
<evidence type="ECO:0000313" key="3">
    <source>
        <dbReference type="Proteomes" id="UP000614424"/>
    </source>
</evidence>